<sequence>MTKLLYKPFGMLFSVLGGLTAGALFKRLWRLVTGEEETPTATRQEYGWREVLLAAMLEGAVFGLVKAAVDRAGAVAFSKVAGRWPTDR</sequence>
<protein>
    <recommendedName>
        <fullName evidence="3">DUF4235 domain-containing protein</fullName>
    </recommendedName>
</protein>
<accession>A0A4D4J3B9</accession>
<keyword evidence="2" id="KW-1185">Reference proteome</keyword>
<evidence type="ECO:0000313" key="1">
    <source>
        <dbReference type="EMBL" id="GDY30991.1"/>
    </source>
</evidence>
<dbReference type="EMBL" id="BJFL01000011">
    <property type="protein sequence ID" value="GDY30991.1"/>
    <property type="molecule type" value="Genomic_DNA"/>
</dbReference>
<reference evidence="2" key="1">
    <citation type="submission" date="2019-04" db="EMBL/GenBank/DDBJ databases">
        <title>Draft genome sequence of Pseudonocardiaceae bacterium SL3-2-4.</title>
        <authorList>
            <person name="Ningsih F."/>
            <person name="Yokota A."/>
            <person name="Sakai Y."/>
            <person name="Nanatani K."/>
            <person name="Yabe S."/>
            <person name="Oetari A."/>
            <person name="Sjamsuridzal W."/>
        </authorList>
    </citation>
    <scope>NUCLEOTIDE SEQUENCE [LARGE SCALE GENOMIC DNA]</scope>
    <source>
        <strain evidence="2">SL3-2-4</strain>
    </source>
</reference>
<proteinExistence type="predicted"/>
<evidence type="ECO:0000313" key="2">
    <source>
        <dbReference type="Proteomes" id="UP000298860"/>
    </source>
</evidence>
<evidence type="ECO:0008006" key="3">
    <source>
        <dbReference type="Google" id="ProtNLM"/>
    </source>
</evidence>
<dbReference type="InterPro" id="IPR025329">
    <property type="entry name" value="DUF4235"/>
</dbReference>
<dbReference type="Proteomes" id="UP000298860">
    <property type="component" value="Unassembled WGS sequence"/>
</dbReference>
<dbReference type="OrthoDB" id="5244650at2"/>
<name>A0A4D4J3B9_9PSEU</name>
<gene>
    <name evidence="1" type="ORF">GTS_26240</name>
</gene>
<dbReference type="AlphaFoldDB" id="A0A4D4J3B9"/>
<dbReference type="RefSeq" id="WP_137814096.1">
    <property type="nucleotide sequence ID" value="NZ_BJFL01000011.1"/>
</dbReference>
<dbReference type="Pfam" id="PF14019">
    <property type="entry name" value="DUF4235"/>
    <property type="match status" value="1"/>
</dbReference>
<comment type="caution">
    <text evidence="1">The sequence shown here is derived from an EMBL/GenBank/DDBJ whole genome shotgun (WGS) entry which is preliminary data.</text>
</comment>
<organism evidence="1 2">
    <name type="scientific">Gandjariella thermophila</name>
    <dbReference type="NCBI Taxonomy" id="1931992"/>
    <lineage>
        <taxon>Bacteria</taxon>
        <taxon>Bacillati</taxon>
        <taxon>Actinomycetota</taxon>
        <taxon>Actinomycetes</taxon>
        <taxon>Pseudonocardiales</taxon>
        <taxon>Pseudonocardiaceae</taxon>
        <taxon>Gandjariella</taxon>
    </lineage>
</organism>